<evidence type="ECO:0000313" key="1">
    <source>
        <dbReference type="EMBL" id="EEF30353.1"/>
    </source>
</evidence>
<organism evidence="1 2">
    <name type="scientific">Ricinus communis</name>
    <name type="common">Castor bean</name>
    <dbReference type="NCBI Taxonomy" id="3988"/>
    <lineage>
        <taxon>Eukaryota</taxon>
        <taxon>Viridiplantae</taxon>
        <taxon>Streptophyta</taxon>
        <taxon>Embryophyta</taxon>
        <taxon>Tracheophyta</taxon>
        <taxon>Spermatophyta</taxon>
        <taxon>Magnoliopsida</taxon>
        <taxon>eudicotyledons</taxon>
        <taxon>Gunneridae</taxon>
        <taxon>Pentapetalae</taxon>
        <taxon>rosids</taxon>
        <taxon>fabids</taxon>
        <taxon>Malpighiales</taxon>
        <taxon>Euphorbiaceae</taxon>
        <taxon>Acalyphoideae</taxon>
        <taxon>Acalypheae</taxon>
        <taxon>Ricinus</taxon>
    </lineage>
</organism>
<accession>B9T1B6</accession>
<sequence length="57" mass="6055">MNITTPAFSTTISIKNLPLSVSVVDKDQPIIAAAASTIEAIITVLIKNKPIHDLNVI</sequence>
<keyword evidence="2" id="KW-1185">Reference proteome</keyword>
<dbReference type="AlphaFoldDB" id="B9T1B6"/>
<protein>
    <submittedName>
        <fullName evidence="1">Uncharacterized protein</fullName>
    </submittedName>
</protein>
<dbReference type="EMBL" id="EQ974332">
    <property type="protein sequence ID" value="EEF30353.1"/>
    <property type="molecule type" value="Genomic_DNA"/>
</dbReference>
<proteinExistence type="predicted"/>
<reference evidence="2" key="1">
    <citation type="journal article" date="2010" name="Nat. Biotechnol.">
        <title>Draft genome sequence of the oilseed species Ricinus communis.</title>
        <authorList>
            <person name="Chan A.P."/>
            <person name="Crabtree J."/>
            <person name="Zhao Q."/>
            <person name="Lorenzi H."/>
            <person name="Orvis J."/>
            <person name="Puiu D."/>
            <person name="Melake-Berhan A."/>
            <person name="Jones K.M."/>
            <person name="Redman J."/>
            <person name="Chen G."/>
            <person name="Cahoon E.B."/>
            <person name="Gedil M."/>
            <person name="Stanke M."/>
            <person name="Haas B.J."/>
            <person name="Wortman J.R."/>
            <person name="Fraser-Liggett C.M."/>
            <person name="Ravel J."/>
            <person name="Rabinowicz P.D."/>
        </authorList>
    </citation>
    <scope>NUCLEOTIDE SEQUENCE [LARGE SCALE GENOMIC DNA]</scope>
    <source>
        <strain evidence="2">cv. Hale</strain>
    </source>
</reference>
<evidence type="ECO:0000313" key="2">
    <source>
        <dbReference type="Proteomes" id="UP000008311"/>
    </source>
</evidence>
<name>B9T1B6_RICCO</name>
<dbReference type="InParanoid" id="B9T1B6"/>
<dbReference type="Proteomes" id="UP000008311">
    <property type="component" value="Unassembled WGS sequence"/>
</dbReference>
<gene>
    <name evidence="1" type="ORF">RCOM_0499610</name>
</gene>